<sequence length="69" mass="7621">MWQPGMVAFTMLQPAQFLGSRTAHISCNYILSSRTYTVHRSLSFMSSYVSIEVGFGASSASQLCCFLDT</sequence>
<name>A0A0A9TR35_ARUDO</name>
<dbReference type="EMBL" id="GBRH01261155">
    <property type="protein sequence ID" value="JAD36740.1"/>
    <property type="molecule type" value="Transcribed_RNA"/>
</dbReference>
<accession>A0A0A9TR35</accession>
<reference evidence="1" key="2">
    <citation type="journal article" date="2015" name="Data Brief">
        <title>Shoot transcriptome of the giant reed, Arundo donax.</title>
        <authorList>
            <person name="Barrero R.A."/>
            <person name="Guerrero F.D."/>
            <person name="Moolhuijzen P."/>
            <person name="Goolsby J.A."/>
            <person name="Tidwell J."/>
            <person name="Bellgard S.E."/>
            <person name="Bellgard M.I."/>
        </authorList>
    </citation>
    <scope>NUCLEOTIDE SEQUENCE</scope>
    <source>
        <tissue evidence="1">Shoot tissue taken approximately 20 cm above the soil surface</tissue>
    </source>
</reference>
<evidence type="ECO:0000313" key="1">
    <source>
        <dbReference type="EMBL" id="JAD36740.1"/>
    </source>
</evidence>
<proteinExistence type="predicted"/>
<reference evidence="1" key="1">
    <citation type="submission" date="2014-09" db="EMBL/GenBank/DDBJ databases">
        <authorList>
            <person name="Magalhaes I.L.F."/>
            <person name="Oliveira U."/>
            <person name="Santos F.R."/>
            <person name="Vidigal T.H.D.A."/>
            <person name="Brescovit A.D."/>
            <person name="Santos A.J."/>
        </authorList>
    </citation>
    <scope>NUCLEOTIDE SEQUENCE</scope>
    <source>
        <tissue evidence="1">Shoot tissue taken approximately 20 cm above the soil surface</tissue>
    </source>
</reference>
<organism evidence="1">
    <name type="scientific">Arundo donax</name>
    <name type="common">Giant reed</name>
    <name type="synonym">Donax arundinaceus</name>
    <dbReference type="NCBI Taxonomy" id="35708"/>
    <lineage>
        <taxon>Eukaryota</taxon>
        <taxon>Viridiplantae</taxon>
        <taxon>Streptophyta</taxon>
        <taxon>Embryophyta</taxon>
        <taxon>Tracheophyta</taxon>
        <taxon>Spermatophyta</taxon>
        <taxon>Magnoliopsida</taxon>
        <taxon>Liliopsida</taxon>
        <taxon>Poales</taxon>
        <taxon>Poaceae</taxon>
        <taxon>PACMAD clade</taxon>
        <taxon>Arundinoideae</taxon>
        <taxon>Arundineae</taxon>
        <taxon>Arundo</taxon>
    </lineage>
</organism>
<dbReference type="AlphaFoldDB" id="A0A0A9TR35"/>
<protein>
    <submittedName>
        <fullName evidence="1">Uncharacterized protein</fullName>
    </submittedName>
</protein>